<dbReference type="Pfam" id="PF02599">
    <property type="entry name" value="CsrA"/>
    <property type="match status" value="1"/>
</dbReference>
<dbReference type="HAMAP" id="MF_00167">
    <property type="entry name" value="CsrA"/>
    <property type="match status" value="1"/>
</dbReference>
<keyword evidence="4" id="KW-1005">Bacterial flagellum biogenesis</keyword>
<dbReference type="InterPro" id="IPR036107">
    <property type="entry name" value="CsrA_sf"/>
</dbReference>
<dbReference type="SUPFAM" id="SSF117130">
    <property type="entry name" value="CsrA-like"/>
    <property type="match status" value="1"/>
</dbReference>
<gene>
    <name evidence="4" type="primary">csrA</name>
    <name evidence="5" type="ORF">MFFC18_05620</name>
</gene>
<dbReference type="GO" id="GO:0045947">
    <property type="term" value="P:negative regulation of translational initiation"/>
    <property type="evidence" value="ECO:0007669"/>
    <property type="project" value="UniProtKB-UniRule"/>
</dbReference>
<dbReference type="InterPro" id="IPR003751">
    <property type="entry name" value="CsrA"/>
</dbReference>
<dbReference type="GO" id="GO:0006109">
    <property type="term" value="P:regulation of carbohydrate metabolic process"/>
    <property type="evidence" value="ECO:0007669"/>
    <property type="project" value="InterPro"/>
</dbReference>
<reference evidence="5 6" key="1">
    <citation type="submission" date="2019-08" db="EMBL/GenBank/DDBJ databases">
        <title>Deep-cultivation of Planctomycetes and their phenomic and genomic characterization uncovers novel biology.</title>
        <authorList>
            <person name="Wiegand S."/>
            <person name="Jogler M."/>
            <person name="Boedeker C."/>
            <person name="Pinto D."/>
            <person name="Vollmers J."/>
            <person name="Rivas-Marin E."/>
            <person name="Kohn T."/>
            <person name="Peeters S.H."/>
            <person name="Heuer A."/>
            <person name="Rast P."/>
            <person name="Oberbeckmann S."/>
            <person name="Bunk B."/>
            <person name="Jeske O."/>
            <person name="Meyerdierks A."/>
            <person name="Storesund J.E."/>
            <person name="Kallscheuer N."/>
            <person name="Luecker S."/>
            <person name="Lage O.M."/>
            <person name="Pohl T."/>
            <person name="Merkel B.J."/>
            <person name="Hornburger P."/>
            <person name="Mueller R.-W."/>
            <person name="Bruemmer F."/>
            <person name="Labrenz M."/>
            <person name="Spormann A.M."/>
            <person name="Op den Camp H."/>
            <person name="Overmann J."/>
            <person name="Amann R."/>
            <person name="Jetten M.S.M."/>
            <person name="Mascher T."/>
            <person name="Medema M.H."/>
            <person name="Devos D.P."/>
            <person name="Kaster A.-K."/>
            <person name="Ovreas L."/>
            <person name="Rohde M."/>
            <person name="Galperin M.Y."/>
            <person name="Jogler C."/>
        </authorList>
    </citation>
    <scope>NUCLEOTIDE SEQUENCE [LARGE SCALE GENOMIC DNA]</scope>
    <source>
        <strain evidence="5 6">FC18</strain>
    </source>
</reference>
<dbReference type="PANTHER" id="PTHR34984:SF1">
    <property type="entry name" value="CARBON STORAGE REGULATOR"/>
    <property type="match status" value="1"/>
</dbReference>
<proteinExistence type="inferred from homology"/>
<protein>
    <recommendedName>
        <fullName evidence="4">Translational regulator CsrA</fullName>
    </recommendedName>
</protein>
<dbReference type="AlphaFoldDB" id="A0A5B9PC75"/>
<dbReference type="GO" id="GO:0048027">
    <property type="term" value="F:mRNA 5'-UTR binding"/>
    <property type="evidence" value="ECO:0007669"/>
    <property type="project" value="UniProtKB-UniRule"/>
</dbReference>
<dbReference type="GO" id="GO:1902208">
    <property type="term" value="P:regulation of bacterial-type flagellum assembly"/>
    <property type="evidence" value="ECO:0007669"/>
    <property type="project" value="UniProtKB-UniRule"/>
</dbReference>
<keyword evidence="4" id="KW-0678">Repressor</keyword>
<evidence type="ECO:0000256" key="4">
    <source>
        <dbReference type="HAMAP-Rule" id="MF_00167"/>
    </source>
</evidence>
<accession>A0A5B9PC75</accession>
<comment type="similarity">
    <text evidence="4">Belongs to the CsrA/RsmA family.</text>
</comment>
<comment type="subunit">
    <text evidence="4">Homodimer; the beta-strands of each monomer intercalate to form a hydrophobic core, while the alpha-helices form wings that extend away from the core.</text>
</comment>
<name>A0A5B9PC75_9BACT</name>
<keyword evidence="1 4" id="KW-0963">Cytoplasm</keyword>
<dbReference type="OrthoDB" id="289081at2"/>
<dbReference type="EMBL" id="CP042912">
    <property type="protein sequence ID" value="QEG20711.1"/>
    <property type="molecule type" value="Genomic_DNA"/>
</dbReference>
<dbReference type="GO" id="GO:0005829">
    <property type="term" value="C:cytosol"/>
    <property type="evidence" value="ECO:0007669"/>
    <property type="project" value="TreeGrafter"/>
</dbReference>
<dbReference type="RefSeq" id="WP_084417166.1">
    <property type="nucleotide sequence ID" value="NZ_CP042912.1"/>
</dbReference>
<dbReference type="Proteomes" id="UP000322214">
    <property type="component" value="Chromosome"/>
</dbReference>
<dbReference type="STRING" id="980251.GCA_001642875_02253"/>
<keyword evidence="3 4" id="KW-0694">RNA-binding</keyword>
<sequence length="102" mass="11238">MLVLSRKKNESIVIGENVRIEILKVSGNTVRIGIQAPRDVKVLRGELAPYGISDEGSSSDSIADKRVNLCRESADDYSFEVTLPLESEESESLPNPFVVQTM</sequence>
<comment type="function">
    <text evidence="4">A translational regulator that binds mRNA to regulate translation initiation and/or mRNA stability. Usually binds in the 5'-UTR at or near the Shine-Dalgarno sequence preventing ribosome-binding, thus repressing translation. Its main target seems to be the major flagellin gene, while its function is anatagonized by FliW.</text>
</comment>
<dbReference type="GO" id="GO:0006402">
    <property type="term" value="P:mRNA catabolic process"/>
    <property type="evidence" value="ECO:0007669"/>
    <property type="project" value="InterPro"/>
</dbReference>
<evidence type="ECO:0000256" key="1">
    <source>
        <dbReference type="ARBA" id="ARBA00022490"/>
    </source>
</evidence>
<evidence type="ECO:0000256" key="3">
    <source>
        <dbReference type="ARBA" id="ARBA00022884"/>
    </source>
</evidence>
<dbReference type="PANTHER" id="PTHR34984">
    <property type="entry name" value="CARBON STORAGE REGULATOR"/>
    <property type="match status" value="1"/>
</dbReference>
<keyword evidence="6" id="KW-1185">Reference proteome</keyword>
<dbReference type="GO" id="GO:0044781">
    <property type="term" value="P:bacterial-type flagellum organization"/>
    <property type="evidence" value="ECO:0007669"/>
    <property type="project" value="UniProtKB-KW"/>
</dbReference>
<comment type="subcellular location">
    <subcellularLocation>
        <location evidence="4">Cytoplasm</location>
    </subcellularLocation>
</comment>
<dbReference type="KEGG" id="mff:MFFC18_05620"/>
<organism evidence="5 6">
    <name type="scientific">Mariniblastus fucicola</name>
    <dbReference type="NCBI Taxonomy" id="980251"/>
    <lineage>
        <taxon>Bacteria</taxon>
        <taxon>Pseudomonadati</taxon>
        <taxon>Planctomycetota</taxon>
        <taxon>Planctomycetia</taxon>
        <taxon>Pirellulales</taxon>
        <taxon>Pirellulaceae</taxon>
        <taxon>Mariniblastus</taxon>
    </lineage>
</organism>
<evidence type="ECO:0000313" key="5">
    <source>
        <dbReference type="EMBL" id="QEG20711.1"/>
    </source>
</evidence>
<evidence type="ECO:0000256" key="2">
    <source>
        <dbReference type="ARBA" id="ARBA00022845"/>
    </source>
</evidence>
<keyword evidence="2 4" id="KW-0810">Translation regulation</keyword>
<evidence type="ECO:0000313" key="6">
    <source>
        <dbReference type="Proteomes" id="UP000322214"/>
    </source>
</evidence>
<dbReference type="Gene3D" id="2.60.40.4380">
    <property type="entry name" value="Translational regulator CsrA"/>
    <property type="match status" value="1"/>
</dbReference>